<reference evidence="2" key="1">
    <citation type="journal article" date="2015" name="Nature">
        <title>Complex archaea that bridge the gap between prokaryotes and eukaryotes.</title>
        <authorList>
            <person name="Spang A."/>
            <person name="Saw J.H."/>
            <person name="Jorgensen S.L."/>
            <person name="Zaremba-Niedzwiedzka K."/>
            <person name="Martijn J."/>
            <person name="Lind A.E."/>
            <person name="van Eijk R."/>
            <person name="Schleper C."/>
            <person name="Guy L."/>
            <person name="Ettema T.J."/>
        </authorList>
    </citation>
    <scope>NUCLEOTIDE SEQUENCE</scope>
</reference>
<organism evidence="2">
    <name type="scientific">marine sediment metagenome</name>
    <dbReference type="NCBI Taxonomy" id="412755"/>
    <lineage>
        <taxon>unclassified sequences</taxon>
        <taxon>metagenomes</taxon>
        <taxon>ecological metagenomes</taxon>
    </lineage>
</organism>
<dbReference type="EMBL" id="LAZR01042523">
    <property type="protein sequence ID" value="KKL09338.1"/>
    <property type="molecule type" value="Genomic_DNA"/>
</dbReference>
<evidence type="ECO:0000256" key="1">
    <source>
        <dbReference type="SAM" id="Phobius"/>
    </source>
</evidence>
<evidence type="ECO:0000313" key="2">
    <source>
        <dbReference type="EMBL" id="KKL09338.1"/>
    </source>
</evidence>
<keyword evidence="1" id="KW-1133">Transmembrane helix</keyword>
<dbReference type="AlphaFoldDB" id="A0A0F9DBB0"/>
<protein>
    <submittedName>
        <fullName evidence="2">Uncharacterized protein</fullName>
    </submittedName>
</protein>
<comment type="caution">
    <text evidence="2">The sequence shown here is derived from an EMBL/GenBank/DDBJ whole genome shotgun (WGS) entry which is preliminary data.</text>
</comment>
<sequence>MKKVSESTHSKTRTKSPLIIFLEVFILIVIVGLVL</sequence>
<proteinExistence type="predicted"/>
<gene>
    <name evidence="2" type="ORF">LCGC14_2566840</name>
</gene>
<keyword evidence="1" id="KW-0812">Transmembrane</keyword>
<accession>A0A0F9DBB0</accession>
<feature type="non-terminal residue" evidence="2">
    <location>
        <position position="35"/>
    </location>
</feature>
<name>A0A0F9DBB0_9ZZZZ</name>
<feature type="transmembrane region" description="Helical" evidence="1">
    <location>
        <begin position="16"/>
        <end position="34"/>
    </location>
</feature>
<keyword evidence="1" id="KW-0472">Membrane</keyword>